<name>A0A0R2CEL8_9LACO</name>
<sequence length="68" mass="7671">MEELNLSSIQKLYSILIIIALSLMVIIFLGLSWGFPLQMVIFGDIACFGFAFIMTIILLISTFTDDHK</sequence>
<accession>A0A0R2CEL8</accession>
<feature type="transmembrane region" description="Helical" evidence="1">
    <location>
        <begin position="12"/>
        <end position="33"/>
    </location>
</feature>
<dbReference type="Proteomes" id="UP000051576">
    <property type="component" value="Unassembled WGS sequence"/>
</dbReference>
<keyword evidence="1" id="KW-1133">Transmembrane helix</keyword>
<keyword evidence="1" id="KW-0812">Transmembrane</keyword>
<dbReference type="AlphaFoldDB" id="A0A0R2CEL8"/>
<dbReference type="PATRIC" id="fig|1133569.4.peg.1514"/>
<dbReference type="EMBL" id="AYYX01000004">
    <property type="protein sequence ID" value="KRM89522.1"/>
    <property type="molecule type" value="Genomic_DNA"/>
</dbReference>
<reference evidence="2 3" key="1">
    <citation type="journal article" date="2015" name="Genome Announc.">
        <title>Expanding the biotechnology potential of lactobacilli through comparative genomics of 213 strains and associated genera.</title>
        <authorList>
            <person name="Sun Z."/>
            <person name="Harris H.M."/>
            <person name="McCann A."/>
            <person name="Guo C."/>
            <person name="Argimon S."/>
            <person name="Zhang W."/>
            <person name="Yang X."/>
            <person name="Jeffery I.B."/>
            <person name="Cooney J.C."/>
            <person name="Kagawa T.F."/>
            <person name="Liu W."/>
            <person name="Song Y."/>
            <person name="Salvetti E."/>
            <person name="Wrobel A."/>
            <person name="Rasinkangas P."/>
            <person name="Parkhill J."/>
            <person name="Rea M.C."/>
            <person name="O'Sullivan O."/>
            <person name="Ritari J."/>
            <person name="Douillard F.P."/>
            <person name="Paul Ross R."/>
            <person name="Yang R."/>
            <person name="Briner A.E."/>
            <person name="Felis G.E."/>
            <person name="de Vos W.M."/>
            <person name="Barrangou R."/>
            <person name="Klaenhammer T.R."/>
            <person name="Caufield P.W."/>
            <person name="Cui Y."/>
            <person name="Zhang H."/>
            <person name="O'Toole P.W."/>
        </authorList>
    </citation>
    <scope>NUCLEOTIDE SEQUENCE [LARGE SCALE GENOMIC DNA]</scope>
    <source>
        <strain evidence="2 3">DSM 20605</strain>
    </source>
</reference>
<keyword evidence="1" id="KW-0472">Membrane</keyword>
<dbReference type="STRING" id="1133569.FD21_GL001378"/>
<protein>
    <submittedName>
        <fullName evidence="2">Uncharacterized protein</fullName>
    </submittedName>
</protein>
<gene>
    <name evidence="2" type="ORF">FD21_GL001378</name>
</gene>
<proteinExistence type="predicted"/>
<keyword evidence="3" id="KW-1185">Reference proteome</keyword>
<organism evidence="2 3">
    <name type="scientific">Liquorilactobacillus vini DSM 20605</name>
    <dbReference type="NCBI Taxonomy" id="1133569"/>
    <lineage>
        <taxon>Bacteria</taxon>
        <taxon>Bacillati</taxon>
        <taxon>Bacillota</taxon>
        <taxon>Bacilli</taxon>
        <taxon>Lactobacillales</taxon>
        <taxon>Lactobacillaceae</taxon>
        <taxon>Liquorilactobacillus</taxon>
    </lineage>
</organism>
<evidence type="ECO:0000313" key="2">
    <source>
        <dbReference type="EMBL" id="KRM89522.1"/>
    </source>
</evidence>
<evidence type="ECO:0000256" key="1">
    <source>
        <dbReference type="SAM" id="Phobius"/>
    </source>
</evidence>
<feature type="transmembrane region" description="Helical" evidence="1">
    <location>
        <begin position="39"/>
        <end position="60"/>
    </location>
</feature>
<evidence type="ECO:0000313" key="3">
    <source>
        <dbReference type="Proteomes" id="UP000051576"/>
    </source>
</evidence>
<comment type="caution">
    <text evidence="2">The sequence shown here is derived from an EMBL/GenBank/DDBJ whole genome shotgun (WGS) entry which is preliminary data.</text>
</comment>